<dbReference type="EMBL" id="BFAG01000002">
    <property type="protein sequence ID" value="GBF04460.1"/>
    <property type="molecule type" value="Genomic_DNA"/>
</dbReference>
<evidence type="ECO:0000313" key="3">
    <source>
        <dbReference type="Proteomes" id="UP000236569"/>
    </source>
</evidence>
<proteinExistence type="predicted"/>
<dbReference type="Proteomes" id="UP000236569">
    <property type="component" value="Unassembled WGS sequence"/>
</dbReference>
<evidence type="ECO:0000259" key="1">
    <source>
        <dbReference type="Pfam" id="PF20229"/>
    </source>
</evidence>
<protein>
    <submittedName>
        <fullName evidence="2">ChrB domain-containing protein</fullName>
    </submittedName>
</protein>
<evidence type="ECO:0000313" key="2">
    <source>
        <dbReference type="EMBL" id="GBF04460.1"/>
    </source>
</evidence>
<dbReference type="Pfam" id="PF20229">
    <property type="entry name" value="ChrB_N"/>
    <property type="match status" value="1"/>
</dbReference>
<reference evidence="3" key="1">
    <citation type="submission" date="2018-01" db="EMBL/GenBank/DDBJ databases">
        <title>Draft Genome Sequence of the Radioresistant Bacterium Deinococcus aerius TR0125, Isolated from the Higher Atmosphere above Japan.</title>
        <authorList>
            <person name="Satoh K."/>
            <person name="Arai H."/>
            <person name="Sanzen T."/>
            <person name="Kawaguchi Y."/>
            <person name="Hayashi H."/>
            <person name="Yokobori S."/>
            <person name="Yamagishi A."/>
            <person name="Oono Y."/>
            <person name="Narumi I."/>
        </authorList>
    </citation>
    <scope>NUCLEOTIDE SEQUENCE [LARGE SCALE GENOMIC DNA]</scope>
    <source>
        <strain evidence="3">TR0125</strain>
    </source>
</reference>
<dbReference type="RefSeq" id="WP_129117602.1">
    <property type="nucleotide sequence ID" value="NZ_BFAG01000002.1"/>
</dbReference>
<comment type="caution">
    <text evidence="2">The sequence shown here is derived from an EMBL/GenBank/DDBJ whole genome shotgun (WGS) entry which is preliminary data.</text>
</comment>
<feature type="domain" description="ChrB N-terminal" evidence="1">
    <location>
        <begin position="18"/>
        <end position="172"/>
    </location>
</feature>
<organism evidence="2 3">
    <name type="scientific">Deinococcus aerius</name>
    <dbReference type="NCBI Taxonomy" id="200253"/>
    <lineage>
        <taxon>Bacteria</taxon>
        <taxon>Thermotogati</taxon>
        <taxon>Deinococcota</taxon>
        <taxon>Deinococci</taxon>
        <taxon>Deinococcales</taxon>
        <taxon>Deinococcaceae</taxon>
        <taxon>Deinococcus</taxon>
    </lineage>
</organism>
<dbReference type="OrthoDB" id="9784302at2"/>
<dbReference type="AlphaFoldDB" id="A0A2I9D2V8"/>
<dbReference type="InterPro" id="IPR046858">
    <property type="entry name" value="ChrB_N"/>
</dbReference>
<sequence length="185" mass="20736">MEGWLLIYRVPKEPSTARVTIWRRTKQLGALYLQQSVCFLPDREGNRQALDAVAGEVRSFGGEAHVLHVVSEGEEARRLTRRVQEERAAEYAEFHEQVGVLRAELDKETRAGKFTFAELEDMESALERLRAWLGRVEARDVENSEGYRDAARALAGVTEEVGAFAGQVYQREAGALRGQGGEDEA</sequence>
<name>A0A2I9D2V8_9DEIO</name>
<keyword evidence="3" id="KW-1185">Reference proteome</keyword>
<gene>
    <name evidence="2" type="ORF">DAERI_020057</name>
</gene>
<accession>A0A2I9D2V8</accession>